<evidence type="ECO:0000313" key="3">
    <source>
        <dbReference type="Proteomes" id="UP000241203"/>
    </source>
</evidence>
<dbReference type="EMBL" id="PYAU01000001">
    <property type="protein sequence ID" value="PSL38655.1"/>
    <property type="molecule type" value="Genomic_DNA"/>
</dbReference>
<keyword evidence="4" id="KW-1185">Reference proteome</keyword>
<dbReference type="Proteomes" id="UP000268291">
    <property type="component" value="Unassembled WGS sequence"/>
</dbReference>
<name>A0A2P8GXH8_9MICO</name>
<evidence type="ECO:0000313" key="1">
    <source>
        <dbReference type="EMBL" id="PSL38655.1"/>
    </source>
</evidence>
<gene>
    <name evidence="1" type="ORF">CLV49_2282</name>
    <name evidence="2" type="ORF">ELQ93_07820</name>
</gene>
<dbReference type="EMBL" id="RZGY01000001">
    <property type="protein sequence ID" value="RUQ87930.1"/>
    <property type="molecule type" value="Genomic_DNA"/>
</dbReference>
<reference evidence="2 4" key="2">
    <citation type="submission" date="2018-12" db="EMBL/GenBank/DDBJ databases">
        <authorList>
            <person name="hu s."/>
            <person name="Xu Y."/>
            <person name="Xu B."/>
            <person name="Li F."/>
        </authorList>
    </citation>
    <scope>NUCLEOTIDE SEQUENCE [LARGE SCALE GENOMIC DNA]</scope>
    <source>
        <strain evidence="2 4">KSW2-17</strain>
    </source>
</reference>
<sequence length="214" mass="21617">MAPPARRSRSRKLRAILAGGLVLGVGAAITLAAWNDSEFATGTFSAGSFNLEGSTTSATADYDDHNVDEGDAAAGLVFTTPFDNLAPDDVVYAPFWLRLAAGTTTDASLVVESITTTDTTLTNADALSYDVYQLASATATCDETGVAAATVVASGAELTTDAAVTSTTLTLANGATAADAGAPVQLCVVVTAGDDLEEGGVTTSTWQFTATSTE</sequence>
<comment type="caution">
    <text evidence="1">The sequence shown here is derived from an EMBL/GenBank/DDBJ whole genome shotgun (WGS) entry which is preliminary data.</text>
</comment>
<dbReference type="NCBIfam" id="TIGR04088">
    <property type="entry name" value="cognate_SipW"/>
    <property type="match status" value="1"/>
</dbReference>
<evidence type="ECO:0000313" key="4">
    <source>
        <dbReference type="Proteomes" id="UP000268291"/>
    </source>
</evidence>
<proteinExistence type="predicted"/>
<protein>
    <submittedName>
        <fullName evidence="1">Putative ribosomally synthesized peptide with SipW-like signal peptide</fullName>
    </submittedName>
</protein>
<accession>A0A2P8GXH8</accession>
<dbReference type="AlphaFoldDB" id="A0A2P8GXH8"/>
<dbReference type="InterPro" id="IPR023833">
    <property type="entry name" value="Signal_pept_SipW-depend-type"/>
</dbReference>
<evidence type="ECO:0000313" key="2">
    <source>
        <dbReference type="EMBL" id="RUQ87930.1"/>
    </source>
</evidence>
<reference evidence="1 3" key="1">
    <citation type="submission" date="2018-03" db="EMBL/GenBank/DDBJ databases">
        <title>Genomic Encyclopedia of Archaeal and Bacterial Type Strains, Phase II (KMG-II): from individual species to whole genera.</title>
        <authorList>
            <person name="Goeker M."/>
        </authorList>
    </citation>
    <scope>NUCLEOTIDE SEQUENCE [LARGE SCALE GENOMIC DNA]</scope>
    <source>
        <strain evidence="1 3">DSM 21548</strain>
    </source>
</reference>
<dbReference type="OrthoDB" id="5070303at2"/>
<organism evidence="1 3">
    <name type="scientific">Labedella gwakjiensis</name>
    <dbReference type="NCBI Taxonomy" id="390269"/>
    <lineage>
        <taxon>Bacteria</taxon>
        <taxon>Bacillati</taxon>
        <taxon>Actinomycetota</taxon>
        <taxon>Actinomycetes</taxon>
        <taxon>Micrococcales</taxon>
        <taxon>Microbacteriaceae</taxon>
        <taxon>Labedella</taxon>
    </lineage>
</organism>
<dbReference type="Proteomes" id="UP000241203">
    <property type="component" value="Unassembled WGS sequence"/>
</dbReference>